<gene>
    <name evidence="2" type="ORF">D3Z33_14060</name>
</gene>
<accession>A0A845R3G7</accession>
<evidence type="ECO:0000313" key="2">
    <source>
        <dbReference type="EMBL" id="NBI07982.1"/>
    </source>
</evidence>
<dbReference type="AlphaFoldDB" id="A0A845R3G7"/>
<evidence type="ECO:0000313" key="3">
    <source>
        <dbReference type="Proteomes" id="UP000467132"/>
    </source>
</evidence>
<keyword evidence="1" id="KW-1133">Transmembrane helix</keyword>
<dbReference type="OrthoDB" id="1957456at2"/>
<organism evidence="2 3">
    <name type="scientific">Senegalia massiliensis</name>
    <dbReference type="NCBI Taxonomy" id="1720316"/>
    <lineage>
        <taxon>Bacteria</taxon>
        <taxon>Bacillati</taxon>
        <taxon>Bacillota</taxon>
        <taxon>Clostridia</taxon>
        <taxon>Eubacteriales</taxon>
        <taxon>Clostridiaceae</taxon>
        <taxon>Senegalia</taxon>
    </lineage>
</organism>
<protein>
    <submittedName>
        <fullName evidence="2">Uncharacterized protein</fullName>
    </submittedName>
</protein>
<keyword evidence="3" id="KW-1185">Reference proteome</keyword>
<keyword evidence="1" id="KW-0812">Transmembrane</keyword>
<evidence type="ECO:0000256" key="1">
    <source>
        <dbReference type="SAM" id="Phobius"/>
    </source>
</evidence>
<dbReference type="EMBL" id="QXXA01000017">
    <property type="protein sequence ID" value="NBI07982.1"/>
    <property type="molecule type" value="Genomic_DNA"/>
</dbReference>
<keyword evidence="1" id="KW-0472">Membrane</keyword>
<comment type="caution">
    <text evidence="2">The sequence shown here is derived from an EMBL/GenBank/DDBJ whole genome shotgun (WGS) entry which is preliminary data.</text>
</comment>
<feature type="transmembrane region" description="Helical" evidence="1">
    <location>
        <begin position="44"/>
        <end position="66"/>
    </location>
</feature>
<reference evidence="2 3" key="1">
    <citation type="submission" date="2018-08" db="EMBL/GenBank/DDBJ databases">
        <title>Murine metabolic-syndrome-specific gut microbial biobank.</title>
        <authorList>
            <person name="Liu C."/>
        </authorList>
    </citation>
    <scope>NUCLEOTIDE SEQUENCE [LARGE SCALE GENOMIC DNA]</scope>
    <source>
        <strain evidence="2 3">583</strain>
    </source>
</reference>
<name>A0A845R3G7_9CLOT</name>
<sequence length="68" mass="7807">MNIYPLLGLLAIVYALFVLYIAIKKPNSIWNMTKIKLFKKLLGEKGTVTFFVIWGILFIGLGVWLFTL</sequence>
<dbReference type="Proteomes" id="UP000467132">
    <property type="component" value="Unassembled WGS sequence"/>
</dbReference>
<dbReference type="RefSeq" id="WP_160198446.1">
    <property type="nucleotide sequence ID" value="NZ_QXXA01000017.1"/>
</dbReference>
<proteinExistence type="predicted"/>
<feature type="transmembrane region" description="Helical" evidence="1">
    <location>
        <begin position="6"/>
        <end position="23"/>
    </location>
</feature>